<comment type="caution">
    <text evidence="8">The sequence shown here is derived from an EMBL/GenBank/DDBJ whole genome shotgun (WGS) entry which is preliminary data.</text>
</comment>
<keyword evidence="4" id="KW-0472">Membrane</keyword>
<evidence type="ECO:0000256" key="1">
    <source>
        <dbReference type="ARBA" id="ARBA00004442"/>
    </source>
</evidence>
<proteinExistence type="inferred from homology"/>
<evidence type="ECO:0000256" key="4">
    <source>
        <dbReference type="ARBA" id="ARBA00023136"/>
    </source>
</evidence>
<dbReference type="InterPro" id="IPR010583">
    <property type="entry name" value="MipA"/>
</dbReference>
<dbReference type="PANTHER" id="PTHR38776:SF1">
    <property type="entry name" value="MLTA-INTERACTING PROTEIN-RELATED"/>
    <property type="match status" value="1"/>
</dbReference>
<keyword evidence="5" id="KW-0998">Cell outer membrane</keyword>
<gene>
    <name evidence="8" type="ORF">CU100_17415</name>
</gene>
<dbReference type="OrthoDB" id="5462484at2"/>
<evidence type="ECO:0000256" key="3">
    <source>
        <dbReference type="ARBA" id="ARBA00022729"/>
    </source>
</evidence>
<evidence type="ECO:0000313" key="9">
    <source>
        <dbReference type="Proteomes" id="UP000241158"/>
    </source>
</evidence>
<protein>
    <submittedName>
        <fullName evidence="8">MipA/OmpV family protein</fullName>
    </submittedName>
</protein>
<dbReference type="Proteomes" id="UP000241158">
    <property type="component" value="Unassembled WGS sequence"/>
</dbReference>
<comment type="subcellular location">
    <subcellularLocation>
        <location evidence="1">Cell outer membrane</location>
    </subcellularLocation>
</comment>
<reference evidence="9" key="1">
    <citation type="submission" date="2017-11" db="EMBL/GenBank/DDBJ databases">
        <authorList>
            <person name="Kuznetsova I."/>
            <person name="Sazanova A."/>
            <person name="Chirak E."/>
            <person name="Safronova V."/>
            <person name="Willems A."/>
        </authorList>
    </citation>
    <scope>NUCLEOTIDE SEQUENCE [LARGE SCALE GENOMIC DNA]</scope>
    <source>
        <strain evidence="9">PEPV15</strain>
    </source>
</reference>
<evidence type="ECO:0000256" key="6">
    <source>
        <dbReference type="SAM" id="MobiDB-lite"/>
    </source>
</evidence>
<sequence length="290" mass="31179">MYLFPADLPTRALLSLASATFIVGASLASASWAADTPDPSDELVPTPTQPDPARYGPIRTKLHDWEVTVGGGAMYKPSFEGSDKMELSPIPFVSARLFDRLAIDPTGLELDAYKHGPFTLGLLVGYDSGRDEDDGDDDYLRGLGNVDFGVNLGVKAALEYGPAEFYGTINKTIGGSDGLLGKMGVEVKQPLSENFILGLDASVTVADENYMDSYFSVNNNQAANSRFGEYKADAGFQRADFALTATYLATENWIVRGKAGLGLLLGDAADSPIVQKKTQPEFGLFVAYRF</sequence>
<dbReference type="EMBL" id="PGGN01000003">
    <property type="protein sequence ID" value="PSH57053.1"/>
    <property type="molecule type" value="Genomic_DNA"/>
</dbReference>
<organism evidence="8 9">
    <name type="scientific">Phyllobacterium endophyticum</name>
    <dbReference type="NCBI Taxonomy" id="1149773"/>
    <lineage>
        <taxon>Bacteria</taxon>
        <taxon>Pseudomonadati</taxon>
        <taxon>Pseudomonadota</taxon>
        <taxon>Alphaproteobacteria</taxon>
        <taxon>Hyphomicrobiales</taxon>
        <taxon>Phyllobacteriaceae</taxon>
        <taxon>Phyllobacterium</taxon>
    </lineage>
</organism>
<evidence type="ECO:0000256" key="7">
    <source>
        <dbReference type="SAM" id="SignalP"/>
    </source>
</evidence>
<keyword evidence="3 7" id="KW-0732">Signal</keyword>
<dbReference type="PANTHER" id="PTHR38776">
    <property type="entry name" value="MLTA-INTERACTING PROTEIN-RELATED"/>
    <property type="match status" value="1"/>
</dbReference>
<dbReference type="GO" id="GO:0009279">
    <property type="term" value="C:cell outer membrane"/>
    <property type="evidence" value="ECO:0007669"/>
    <property type="project" value="UniProtKB-SubCell"/>
</dbReference>
<name>A0A2P7ASA0_9HYPH</name>
<keyword evidence="9" id="KW-1185">Reference proteome</keyword>
<feature type="chain" id="PRO_5015190952" evidence="7">
    <location>
        <begin position="34"/>
        <end position="290"/>
    </location>
</feature>
<evidence type="ECO:0000313" key="8">
    <source>
        <dbReference type="EMBL" id="PSH57053.1"/>
    </source>
</evidence>
<evidence type="ECO:0000256" key="5">
    <source>
        <dbReference type="ARBA" id="ARBA00023237"/>
    </source>
</evidence>
<dbReference type="Pfam" id="PF06629">
    <property type="entry name" value="MipA"/>
    <property type="match status" value="1"/>
</dbReference>
<dbReference type="RefSeq" id="WP_106717821.1">
    <property type="nucleotide sequence ID" value="NZ_JACHXT010000003.1"/>
</dbReference>
<feature type="signal peptide" evidence="7">
    <location>
        <begin position="1"/>
        <end position="33"/>
    </location>
</feature>
<dbReference type="AlphaFoldDB" id="A0A2P7ASA0"/>
<feature type="region of interest" description="Disordered" evidence="6">
    <location>
        <begin position="34"/>
        <end position="57"/>
    </location>
</feature>
<evidence type="ECO:0000256" key="2">
    <source>
        <dbReference type="ARBA" id="ARBA00005722"/>
    </source>
</evidence>
<accession>A0A2P7ASA0</accession>
<comment type="similarity">
    <text evidence="2">Belongs to the MipA/OmpV family.</text>
</comment>